<evidence type="ECO:0000313" key="3">
    <source>
        <dbReference type="Proteomes" id="UP000015106"/>
    </source>
</evidence>
<evidence type="ECO:0000256" key="1">
    <source>
        <dbReference type="SAM" id="MobiDB-lite"/>
    </source>
</evidence>
<keyword evidence="3" id="KW-1185">Reference proteome</keyword>
<protein>
    <submittedName>
        <fullName evidence="2">Uncharacterized protein</fullName>
    </submittedName>
</protein>
<reference evidence="3" key="1">
    <citation type="journal article" date="2013" name="Nature">
        <title>Draft genome of the wheat A-genome progenitor Triticum urartu.</title>
        <authorList>
            <person name="Ling H.Q."/>
            <person name="Zhao S."/>
            <person name="Liu D."/>
            <person name="Wang J."/>
            <person name="Sun H."/>
            <person name="Zhang C."/>
            <person name="Fan H."/>
            <person name="Li D."/>
            <person name="Dong L."/>
            <person name="Tao Y."/>
            <person name="Gao C."/>
            <person name="Wu H."/>
            <person name="Li Y."/>
            <person name="Cui Y."/>
            <person name="Guo X."/>
            <person name="Zheng S."/>
            <person name="Wang B."/>
            <person name="Yu K."/>
            <person name="Liang Q."/>
            <person name="Yang W."/>
            <person name="Lou X."/>
            <person name="Chen J."/>
            <person name="Feng M."/>
            <person name="Jian J."/>
            <person name="Zhang X."/>
            <person name="Luo G."/>
            <person name="Jiang Y."/>
            <person name="Liu J."/>
            <person name="Wang Z."/>
            <person name="Sha Y."/>
            <person name="Zhang B."/>
            <person name="Wu H."/>
            <person name="Tang D."/>
            <person name="Shen Q."/>
            <person name="Xue P."/>
            <person name="Zou S."/>
            <person name="Wang X."/>
            <person name="Liu X."/>
            <person name="Wang F."/>
            <person name="Yang Y."/>
            <person name="An X."/>
            <person name="Dong Z."/>
            <person name="Zhang K."/>
            <person name="Zhang X."/>
            <person name="Luo M.C."/>
            <person name="Dvorak J."/>
            <person name="Tong Y."/>
            <person name="Wang J."/>
            <person name="Yang H."/>
            <person name="Li Z."/>
            <person name="Wang D."/>
            <person name="Zhang A."/>
            <person name="Wang J."/>
        </authorList>
    </citation>
    <scope>NUCLEOTIDE SEQUENCE</scope>
    <source>
        <strain evidence="3">cv. G1812</strain>
    </source>
</reference>
<dbReference type="Gramene" id="TuG1812G0700000546.01.T01">
    <property type="protein sequence ID" value="TuG1812G0700000546.01.T01"/>
    <property type="gene ID" value="TuG1812G0700000546.01"/>
</dbReference>
<name>A0A8R7QU11_TRIUA</name>
<organism evidence="2 3">
    <name type="scientific">Triticum urartu</name>
    <name type="common">Red wild einkorn</name>
    <name type="synonym">Crithodium urartu</name>
    <dbReference type="NCBI Taxonomy" id="4572"/>
    <lineage>
        <taxon>Eukaryota</taxon>
        <taxon>Viridiplantae</taxon>
        <taxon>Streptophyta</taxon>
        <taxon>Embryophyta</taxon>
        <taxon>Tracheophyta</taxon>
        <taxon>Spermatophyta</taxon>
        <taxon>Magnoliopsida</taxon>
        <taxon>Liliopsida</taxon>
        <taxon>Poales</taxon>
        <taxon>Poaceae</taxon>
        <taxon>BOP clade</taxon>
        <taxon>Pooideae</taxon>
        <taxon>Triticodae</taxon>
        <taxon>Triticeae</taxon>
        <taxon>Triticinae</taxon>
        <taxon>Triticum</taxon>
    </lineage>
</organism>
<reference evidence="2" key="3">
    <citation type="submission" date="2022-06" db="UniProtKB">
        <authorList>
            <consortium name="EnsemblPlants"/>
        </authorList>
    </citation>
    <scope>IDENTIFICATION</scope>
</reference>
<dbReference type="Proteomes" id="UP000015106">
    <property type="component" value="Chromosome 7"/>
</dbReference>
<accession>A0A8R7QU11</accession>
<feature type="region of interest" description="Disordered" evidence="1">
    <location>
        <begin position="33"/>
        <end position="86"/>
    </location>
</feature>
<reference evidence="2" key="2">
    <citation type="submission" date="2018-03" db="EMBL/GenBank/DDBJ databases">
        <title>The Triticum urartu genome reveals the dynamic nature of wheat genome evolution.</title>
        <authorList>
            <person name="Ling H."/>
            <person name="Ma B."/>
            <person name="Shi X."/>
            <person name="Liu H."/>
            <person name="Dong L."/>
            <person name="Sun H."/>
            <person name="Cao Y."/>
            <person name="Gao Q."/>
            <person name="Zheng S."/>
            <person name="Li Y."/>
            <person name="Yu Y."/>
            <person name="Du H."/>
            <person name="Qi M."/>
            <person name="Li Y."/>
            <person name="Yu H."/>
            <person name="Cui Y."/>
            <person name="Wang N."/>
            <person name="Chen C."/>
            <person name="Wu H."/>
            <person name="Zhao Y."/>
            <person name="Zhang J."/>
            <person name="Li Y."/>
            <person name="Zhou W."/>
            <person name="Zhang B."/>
            <person name="Hu W."/>
            <person name="Eijk M."/>
            <person name="Tang J."/>
            <person name="Witsenboer H."/>
            <person name="Zhao S."/>
            <person name="Li Z."/>
            <person name="Zhang A."/>
            <person name="Wang D."/>
            <person name="Liang C."/>
        </authorList>
    </citation>
    <scope>NUCLEOTIDE SEQUENCE [LARGE SCALE GENOMIC DNA]</scope>
    <source>
        <strain evidence="2">cv. G1812</strain>
    </source>
</reference>
<proteinExistence type="predicted"/>
<dbReference type="EnsemblPlants" id="TuG1812G0700000546.01.T01">
    <property type="protein sequence ID" value="TuG1812G0700000546.01.T01"/>
    <property type="gene ID" value="TuG1812G0700000546.01"/>
</dbReference>
<evidence type="ECO:0000313" key="2">
    <source>
        <dbReference type="EnsemblPlants" id="TuG1812G0700000546.01.T01"/>
    </source>
</evidence>
<dbReference type="AlphaFoldDB" id="A0A8R7QU11"/>
<sequence>PPPPRPPAPGSAPACVHWFLKFACSPAGAPVGQTGDGAATHGTPEYRGGAPLGFVPRRGKRAGGHQPQAENSGTPKRGETCEPAVPLSHGLAPSTMTGAAGGCKDIILINCGFLHHQLLRCCQRCYFHQERTFYSSSSQWYDRDRH</sequence>